<organism evidence="2 3">
    <name type="scientific">Leersia perrieri</name>
    <dbReference type="NCBI Taxonomy" id="77586"/>
    <lineage>
        <taxon>Eukaryota</taxon>
        <taxon>Viridiplantae</taxon>
        <taxon>Streptophyta</taxon>
        <taxon>Embryophyta</taxon>
        <taxon>Tracheophyta</taxon>
        <taxon>Spermatophyta</taxon>
        <taxon>Magnoliopsida</taxon>
        <taxon>Liliopsida</taxon>
        <taxon>Poales</taxon>
        <taxon>Poaceae</taxon>
        <taxon>BOP clade</taxon>
        <taxon>Oryzoideae</taxon>
        <taxon>Oryzeae</taxon>
        <taxon>Oryzinae</taxon>
        <taxon>Leersia</taxon>
    </lineage>
</organism>
<reference evidence="3" key="2">
    <citation type="submission" date="2013-12" db="EMBL/GenBank/DDBJ databases">
        <authorList>
            <person name="Yu Y."/>
            <person name="Lee S."/>
            <person name="de Baynast K."/>
            <person name="Wissotski M."/>
            <person name="Liu L."/>
            <person name="Talag J."/>
            <person name="Goicoechea J."/>
            <person name="Angelova A."/>
            <person name="Jetty R."/>
            <person name="Kudrna D."/>
            <person name="Golser W."/>
            <person name="Rivera L."/>
            <person name="Zhang J."/>
            <person name="Wing R."/>
        </authorList>
    </citation>
    <scope>NUCLEOTIDE SEQUENCE</scope>
</reference>
<evidence type="ECO:0000313" key="3">
    <source>
        <dbReference type="Proteomes" id="UP000032180"/>
    </source>
</evidence>
<reference evidence="2" key="3">
    <citation type="submission" date="2015-04" db="UniProtKB">
        <authorList>
            <consortium name="EnsemblPlants"/>
        </authorList>
    </citation>
    <scope>IDENTIFICATION</scope>
</reference>
<dbReference type="Gramene" id="LPERR05G22340.1">
    <property type="protein sequence ID" value="LPERR05G22340.1"/>
    <property type="gene ID" value="LPERR05G22340"/>
</dbReference>
<reference evidence="2 3" key="1">
    <citation type="submission" date="2012-08" db="EMBL/GenBank/DDBJ databases">
        <title>Oryza genome evolution.</title>
        <authorList>
            <person name="Wing R.A."/>
        </authorList>
    </citation>
    <scope>NUCLEOTIDE SEQUENCE</scope>
</reference>
<accession>A0A0D9WK17</accession>
<feature type="region of interest" description="Disordered" evidence="1">
    <location>
        <begin position="1"/>
        <end position="24"/>
    </location>
</feature>
<dbReference type="AlphaFoldDB" id="A0A0D9WK17"/>
<name>A0A0D9WK17_9ORYZ</name>
<sequence length="97" mass="10578">MAVSSIAVRRRRSPSPRRAGAGASGCFRSKFDLLDPRLVPLASTPISSHARPPPARISIHPSISRAEQSCCRPTTFASDFSPNHEFVPTPVLMFSLY</sequence>
<dbReference type="EnsemblPlants" id="LPERR05G22340.1">
    <property type="protein sequence ID" value="LPERR05G22340.1"/>
    <property type="gene ID" value="LPERR05G22340"/>
</dbReference>
<dbReference type="HOGENOM" id="CLU_2444051_0_0_1"/>
<evidence type="ECO:0000313" key="2">
    <source>
        <dbReference type="EnsemblPlants" id="LPERR05G22340.1"/>
    </source>
</evidence>
<dbReference type="Proteomes" id="UP000032180">
    <property type="component" value="Chromosome 5"/>
</dbReference>
<protein>
    <submittedName>
        <fullName evidence="2">Uncharacterized protein</fullName>
    </submittedName>
</protein>
<proteinExistence type="predicted"/>
<keyword evidence="3" id="KW-1185">Reference proteome</keyword>
<evidence type="ECO:0000256" key="1">
    <source>
        <dbReference type="SAM" id="MobiDB-lite"/>
    </source>
</evidence>